<evidence type="ECO:0008006" key="4">
    <source>
        <dbReference type="Google" id="ProtNLM"/>
    </source>
</evidence>
<feature type="signal peptide" evidence="1">
    <location>
        <begin position="1"/>
        <end position="19"/>
    </location>
</feature>
<dbReference type="EMBL" id="CP022384">
    <property type="protein sequence ID" value="ATA82350.1"/>
    <property type="molecule type" value="Genomic_DNA"/>
</dbReference>
<evidence type="ECO:0000313" key="3">
    <source>
        <dbReference type="Proteomes" id="UP000217276"/>
    </source>
</evidence>
<name>A0A250FB39_9FLAO</name>
<reference evidence="3" key="1">
    <citation type="submission" date="2017-06" db="EMBL/GenBank/DDBJ databases">
        <title>Capnocytophaga spp. assemblies.</title>
        <authorList>
            <person name="Gulvik C.A."/>
        </authorList>
    </citation>
    <scope>NUCLEOTIDE SEQUENCE [LARGE SCALE GENOMIC DNA]</scope>
    <source>
        <strain evidence="3">H6253</strain>
    </source>
</reference>
<dbReference type="Proteomes" id="UP000217276">
    <property type="component" value="Chromosome"/>
</dbReference>
<evidence type="ECO:0000256" key="1">
    <source>
        <dbReference type="SAM" id="SignalP"/>
    </source>
</evidence>
<evidence type="ECO:0000313" key="2">
    <source>
        <dbReference type="EMBL" id="ATA82350.1"/>
    </source>
</evidence>
<proteinExistence type="predicted"/>
<dbReference type="AlphaFoldDB" id="A0A250FB39"/>
<keyword evidence="1" id="KW-0732">Signal</keyword>
<feature type="chain" id="PRO_5012264618" description="Secreted protein" evidence="1">
    <location>
        <begin position="20"/>
        <end position="217"/>
    </location>
</feature>
<protein>
    <recommendedName>
        <fullName evidence="4">Secreted protein</fullName>
    </recommendedName>
</protein>
<gene>
    <name evidence="2" type="ORF">CGC53_08330</name>
</gene>
<sequence>MKTLLLSIFLLIGAWAVKAQPLETQKRQVPVVVPLEKAPELPAPTKSNTQPFSIGAKLPPYQPSFANPSEKSIDFTGKSNLVHRKIELNPRTNNFGNQKEDYKAVKGDQFFGDFTNNGDFVNVYCRDFAAIDGDRVSIFVNGVEEVRDVFLVGEFTGFRITLKPGFNSIEFLALNQGESGPNTAEFQVLDDKGKMIERNRWDLATGSKARIVIVKDH</sequence>
<dbReference type="RefSeq" id="WP_095914370.1">
    <property type="nucleotide sequence ID" value="NZ_CP022384.1"/>
</dbReference>
<keyword evidence="3" id="KW-1185">Reference proteome</keyword>
<accession>A0A250FB39</accession>
<dbReference type="KEGG" id="clk:CGC53_08330"/>
<organism evidence="2 3">
    <name type="scientific">Capnocytophaga leadbetteri</name>
    <dbReference type="NCBI Taxonomy" id="327575"/>
    <lineage>
        <taxon>Bacteria</taxon>
        <taxon>Pseudomonadati</taxon>
        <taxon>Bacteroidota</taxon>
        <taxon>Flavobacteriia</taxon>
        <taxon>Flavobacteriales</taxon>
        <taxon>Flavobacteriaceae</taxon>
        <taxon>Capnocytophaga</taxon>
    </lineage>
</organism>